<evidence type="ECO:0000259" key="2">
    <source>
        <dbReference type="Pfam" id="PF18995"/>
    </source>
</evidence>
<dbReference type="AlphaFoldDB" id="A0AAD5CYZ7"/>
<comment type="caution">
    <text evidence="3">The sequence shown here is derived from an EMBL/GenBank/DDBJ whole genome shotgun (WGS) entry which is preliminary data.</text>
</comment>
<dbReference type="InterPro" id="IPR044046">
    <property type="entry name" value="E3_ligase_UBR-like_C"/>
</dbReference>
<dbReference type="GO" id="GO:0008270">
    <property type="term" value="F:zinc ion binding"/>
    <property type="evidence" value="ECO:0007669"/>
    <property type="project" value="UniProtKB-UniRule"/>
</dbReference>
<dbReference type="EC" id="2.3.2.27" evidence="1"/>
<gene>
    <name evidence="3" type="ORF">M8C21_021218</name>
</gene>
<keyword evidence="4" id="KW-1185">Reference proteome</keyword>
<comment type="function">
    <text evidence="1">Ubiquitin ligase protein which is a component of the N-end rule pathway. Recognizes and binds to proteins bearing specific N-terminal residues that are destabilizing according to the N-end rule, leading to their ubiquitination and subsequent degradation.</text>
</comment>
<keyword evidence="1" id="KW-0863">Zinc-finger</keyword>
<keyword evidence="1" id="KW-0862">Zinc</keyword>
<dbReference type="GO" id="GO:0071596">
    <property type="term" value="P:ubiquitin-dependent protein catabolic process via the N-end rule pathway"/>
    <property type="evidence" value="ECO:0007669"/>
    <property type="project" value="UniProtKB-UniRule"/>
</dbReference>
<evidence type="ECO:0000256" key="1">
    <source>
        <dbReference type="RuleBase" id="RU366018"/>
    </source>
</evidence>
<comment type="catalytic activity">
    <reaction evidence="1">
        <text>S-ubiquitinyl-[E2 ubiquitin-conjugating enzyme]-L-cysteine + [acceptor protein]-L-lysine = [E2 ubiquitin-conjugating enzyme]-L-cysteine + N(6)-ubiquitinyl-[acceptor protein]-L-lysine.</text>
        <dbReference type="EC" id="2.3.2.27"/>
    </reaction>
</comment>
<dbReference type="GO" id="GO:0005737">
    <property type="term" value="C:cytoplasm"/>
    <property type="evidence" value="ECO:0007669"/>
    <property type="project" value="TreeGrafter"/>
</dbReference>
<name>A0AAD5CYZ7_AMBAR</name>
<keyword evidence="1" id="KW-0833">Ubl conjugation pathway</keyword>
<dbReference type="Pfam" id="PF18995">
    <property type="entry name" value="PRT6_C"/>
    <property type="match status" value="1"/>
</dbReference>
<dbReference type="GO" id="GO:0000151">
    <property type="term" value="C:ubiquitin ligase complex"/>
    <property type="evidence" value="ECO:0007669"/>
    <property type="project" value="TreeGrafter"/>
</dbReference>
<proteinExistence type="inferred from homology"/>
<evidence type="ECO:0000313" key="3">
    <source>
        <dbReference type="EMBL" id="KAI7750000.1"/>
    </source>
</evidence>
<keyword evidence="1" id="KW-0808">Transferase</keyword>
<evidence type="ECO:0000313" key="4">
    <source>
        <dbReference type="Proteomes" id="UP001206925"/>
    </source>
</evidence>
<keyword evidence="1" id="KW-0479">Metal-binding</keyword>
<feature type="domain" description="E3 ubiquitin-protein ligase UBR-like C-terminal" evidence="2">
    <location>
        <begin position="1"/>
        <end position="49"/>
    </location>
</feature>
<dbReference type="GO" id="GO:0061630">
    <property type="term" value="F:ubiquitin protein ligase activity"/>
    <property type="evidence" value="ECO:0007669"/>
    <property type="project" value="UniProtKB-UniRule"/>
</dbReference>
<reference evidence="3" key="1">
    <citation type="submission" date="2022-06" db="EMBL/GenBank/DDBJ databases">
        <title>Uncovering the hologenomic basis of an extraordinary plant invasion.</title>
        <authorList>
            <person name="Bieker V.C."/>
            <person name="Martin M.D."/>
            <person name="Gilbert T."/>
            <person name="Hodgins K."/>
            <person name="Battlay P."/>
            <person name="Petersen B."/>
            <person name="Wilson J."/>
        </authorList>
    </citation>
    <scope>NUCLEOTIDE SEQUENCE</scope>
    <source>
        <strain evidence="3">AA19_3_7</strain>
        <tissue evidence="3">Leaf</tissue>
    </source>
</reference>
<dbReference type="GO" id="GO:0016567">
    <property type="term" value="P:protein ubiquitination"/>
    <property type="evidence" value="ECO:0007669"/>
    <property type="project" value="UniProtKB-UniRule"/>
</dbReference>
<sequence>KTTILLQRSARQARWPSPYLDAFGEEDIGMHRGRPLYLNEERYAALSHMGMLSDRKEDFTVWFQPGMLMFRISGEDYSGFDLFCFLFFYCLDLIRLLMKMWVEYVGT</sequence>
<dbReference type="Proteomes" id="UP001206925">
    <property type="component" value="Unassembled WGS sequence"/>
</dbReference>
<comment type="pathway">
    <text evidence="1">Protein modification; protein ubiquitination.</text>
</comment>
<accession>A0AAD5CYZ7</accession>
<organism evidence="3 4">
    <name type="scientific">Ambrosia artemisiifolia</name>
    <name type="common">Common ragweed</name>
    <dbReference type="NCBI Taxonomy" id="4212"/>
    <lineage>
        <taxon>Eukaryota</taxon>
        <taxon>Viridiplantae</taxon>
        <taxon>Streptophyta</taxon>
        <taxon>Embryophyta</taxon>
        <taxon>Tracheophyta</taxon>
        <taxon>Spermatophyta</taxon>
        <taxon>Magnoliopsida</taxon>
        <taxon>eudicotyledons</taxon>
        <taxon>Gunneridae</taxon>
        <taxon>Pentapetalae</taxon>
        <taxon>asterids</taxon>
        <taxon>campanulids</taxon>
        <taxon>Asterales</taxon>
        <taxon>Asteraceae</taxon>
        <taxon>Asteroideae</taxon>
        <taxon>Heliantheae alliance</taxon>
        <taxon>Heliantheae</taxon>
        <taxon>Ambrosia</taxon>
    </lineage>
</organism>
<feature type="non-terminal residue" evidence="3">
    <location>
        <position position="1"/>
    </location>
</feature>
<dbReference type="PANTHER" id="PTHR21497">
    <property type="entry name" value="UBIQUITIN LIGASE E3 ALPHA-RELATED"/>
    <property type="match status" value="1"/>
</dbReference>
<dbReference type="EMBL" id="JAMZMK010006235">
    <property type="protein sequence ID" value="KAI7750000.1"/>
    <property type="molecule type" value="Genomic_DNA"/>
</dbReference>
<dbReference type="InterPro" id="IPR039164">
    <property type="entry name" value="UBR1-like"/>
</dbReference>
<protein>
    <recommendedName>
        <fullName evidence="1">E3 ubiquitin-protein ligase</fullName>
        <ecNumber evidence="1">2.3.2.27</ecNumber>
    </recommendedName>
</protein>
<dbReference type="PANTHER" id="PTHR21497:SF53">
    <property type="entry name" value="E3 UBIQUITIN-PROTEIN LIGASE PRT6"/>
    <property type="match status" value="1"/>
</dbReference>
<comment type="similarity">
    <text evidence="1">Belongs to the E3 ubiquitin-protein ligase UBR1-like family.</text>
</comment>